<gene>
    <name evidence="9" type="ORF">Acaty_c0149</name>
</gene>
<evidence type="ECO:0000256" key="3">
    <source>
        <dbReference type="ARBA" id="ARBA00022679"/>
    </source>
</evidence>
<evidence type="ECO:0000256" key="2">
    <source>
        <dbReference type="ARBA" id="ARBA00022603"/>
    </source>
</evidence>
<dbReference type="Gene3D" id="3.90.120.10">
    <property type="entry name" value="DNA Methylase, subunit A, domain 2"/>
    <property type="match status" value="1"/>
</dbReference>
<evidence type="ECO:0000256" key="7">
    <source>
        <dbReference type="PROSITE-ProRule" id="PRU01016"/>
    </source>
</evidence>
<comment type="catalytic activity">
    <reaction evidence="6">
        <text>a 2'-deoxycytidine in DNA + S-adenosyl-L-methionine = a 5-methyl-2'-deoxycytidine in DNA + S-adenosyl-L-homocysteine + H(+)</text>
        <dbReference type="Rhea" id="RHEA:13681"/>
        <dbReference type="Rhea" id="RHEA-COMP:11369"/>
        <dbReference type="Rhea" id="RHEA-COMP:11370"/>
        <dbReference type="ChEBI" id="CHEBI:15378"/>
        <dbReference type="ChEBI" id="CHEBI:57856"/>
        <dbReference type="ChEBI" id="CHEBI:59789"/>
        <dbReference type="ChEBI" id="CHEBI:85452"/>
        <dbReference type="ChEBI" id="CHEBI:85454"/>
        <dbReference type="EC" id="2.1.1.37"/>
    </reaction>
</comment>
<protein>
    <recommendedName>
        <fullName evidence="1">DNA (cytosine-5-)-methyltransferase</fullName>
        <ecNumber evidence="1">2.1.1.37</ecNumber>
    </recommendedName>
</protein>
<comment type="similarity">
    <text evidence="7 8">Belongs to the class I-like SAM-binding methyltransferase superfamily. C5-methyltransferase family.</text>
</comment>
<evidence type="ECO:0000256" key="1">
    <source>
        <dbReference type="ARBA" id="ARBA00011975"/>
    </source>
</evidence>
<keyword evidence="2 7" id="KW-0489">Methyltransferase</keyword>
<feature type="active site" evidence="7">
    <location>
        <position position="103"/>
    </location>
</feature>
<evidence type="ECO:0000256" key="5">
    <source>
        <dbReference type="ARBA" id="ARBA00022747"/>
    </source>
</evidence>
<dbReference type="RefSeq" id="WP_004869972.1">
    <property type="nucleotide sequence ID" value="NZ_CP005986.1"/>
</dbReference>
<dbReference type="HOGENOM" id="CLU_006958_2_4_6"/>
<dbReference type="SUPFAM" id="SSF53335">
    <property type="entry name" value="S-adenosyl-L-methionine-dependent methyltransferases"/>
    <property type="match status" value="1"/>
</dbReference>
<dbReference type="GO" id="GO:0032259">
    <property type="term" value="P:methylation"/>
    <property type="evidence" value="ECO:0007669"/>
    <property type="project" value="UniProtKB-KW"/>
</dbReference>
<dbReference type="PANTHER" id="PTHR10629">
    <property type="entry name" value="CYTOSINE-SPECIFIC METHYLTRANSFERASE"/>
    <property type="match status" value="1"/>
</dbReference>
<dbReference type="GO" id="GO:0003886">
    <property type="term" value="F:DNA (cytosine-5-)-methyltransferase activity"/>
    <property type="evidence" value="ECO:0007669"/>
    <property type="project" value="UniProtKB-EC"/>
</dbReference>
<dbReference type="PRINTS" id="PR00105">
    <property type="entry name" value="C5METTRFRASE"/>
</dbReference>
<evidence type="ECO:0000256" key="6">
    <source>
        <dbReference type="ARBA" id="ARBA00047422"/>
    </source>
</evidence>
<dbReference type="eggNOG" id="COG0270">
    <property type="taxonomic scope" value="Bacteria"/>
</dbReference>
<keyword evidence="3 7" id="KW-0808">Transferase</keyword>
<name>A0A059ZVP4_ACICK</name>
<dbReference type="PROSITE" id="PS51679">
    <property type="entry name" value="SAM_MT_C5"/>
    <property type="match status" value="1"/>
</dbReference>
<dbReference type="REBASE" id="29250">
    <property type="entry name" value="M.Aca51756ORF2178P"/>
</dbReference>
<evidence type="ECO:0000313" key="9">
    <source>
        <dbReference type="EMBL" id="AIA54041.1"/>
    </source>
</evidence>
<dbReference type="Gene3D" id="3.40.50.150">
    <property type="entry name" value="Vaccinia Virus protein VP39"/>
    <property type="match status" value="1"/>
</dbReference>
<evidence type="ECO:0000313" key="10">
    <source>
        <dbReference type="Proteomes" id="UP000005522"/>
    </source>
</evidence>
<keyword evidence="4 7" id="KW-0949">S-adenosyl-L-methionine</keyword>
<proteinExistence type="inferred from homology"/>
<dbReference type="KEGG" id="acz:Acaty_c0149"/>
<dbReference type="EC" id="2.1.1.37" evidence="1"/>
<accession>A0A059ZVP4</accession>
<organism evidence="9 10">
    <name type="scientific">Acidithiobacillus caldus (strain ATCC 51756 / DSM 8584 / KU)</name>
    <dbReference type="NCBI Taxonomy" id="637389"/>
    <lineage>
        <taxon>Bacteria</taxon>
        <taxon>Pseudomonadati</taxon>
        <taxon>Pseudomonadota</taxon>
        <taxon>Acidithiobacillia</taxon>
        <taxon>Acidithiobacillales</taxon>
        <taxon>Acidithiobacillaceae</taxon>
        <taxon>Acidithiobacillus</taxon>
    </lineage>
</organism>
<dbReference type="AlphaFoldDB" id="A0A059ZVP4"/>
<dbReference type="InterPro" id="IPR050390">
    <property type="entry name" value="C5-Methyltransferase"/>
</dbReference>
<sequence>MTTPNKPRLSCIDLFAGCGGLSLGLKEAGWSGLFAIERDPMAFETLSQNFLVPGAPYASFADWPAWLPKTNHDIVALLKNESVRKHLRSLRGAVTMIAGGPPCQGFSVGGRRDGADERNSLVYQMLDMVELVRPRVVLIENVEGIARRFVARPGEASTSVAESVIERLSDLGYTSIFDVLDASLFGVPQSRRRVVIVGIQDCPMSPADLKATFNEMLSKSAVAVRQHWGLHQTKNVTAKEAIADLTGGARVVCPDSTEFESAVYTKATSAYARAMRRGQKTGSIPDSHRFSKHGERIQALYNLAHQTQPPGRLSKAFLLENGTKKDKKVLIDASAVVSTITTHPDEFIHYAEPRNITVREMARLQSFPDNFHFYGRYTINGPRRKHDVARCSQVGNAVPPLMAEGLGLALRNLLDLLNAQSAAASPALPARQRPKVSAQEKIFSGIVAD</sequence>
<dbReference type="Proteomes" id="UP000005522">
    <property type="component" value="Chromosome"/>
</dbReference>
<evidence type="ECO:0000256" key="8">
    <source>
        <dbReference type="RuleBase" id="RU000416"/>
    </source>
</evidence>
<dbReference type="PANTHER" id="PTHR10629:SF52">
    <property type="entry name" value="DNA (CYTOSINE-5)-METHYLTRANSFERASE 1"/>
    <property type="match status" value="1"/>
</dbReference>
<dbReference type="GO" id="GO:0009307">
    <property type="term" value="P:DNA restriction-modification system"/>
    <property type="evidence" value="ECO:0007669"/>
    <property type="project" value="UniProtKB-KW"/>
</dbReference>
<keyword evidence="5" id="KW-0680">Restriction system</keyword>
<dbReference type="NCBIfam" id="TIGR00675">
    <property type="entry name" value="dcm"/>
    <property type="match status" value="1"/>
</dbReference>
<reference evidence="9 10" key="1">
    <citation type="journal article" date="2009" name="J. Bacteriol.">
        <title>Draft genome sequence of the extremely acidophilic bacterium Acidithiobacillus caldus ATCC 51756 reveals metabolic versatility in the genus Acidithiobacillus.</title>
        <authorList>
            <person name="Valdes J."/>
            <person name="Quatrini R."/>
            <person name="Hallberg K."/>
            <person name="Dopson M."/>
            <person name="Valenzuela P.D."/>
            <person name="Holmes D.S."/>
        </authorList>
    </citation>
    <scope>NUCLEOTIDE SEQUENCE [LARGE SCALE GENOMIC DNA]</scope>
    <source>
        <strain evidence="10">ATCC 51756 / DSM 8584 / KU</strain>
    </source>
</reference>
<dbReference type="Pfam" id="PF00145">
    <property type="entry name" value="DNA_methylase"/>
    <property type="match status" value="1"/>
</dbReference>
<dbReference type="EMBL" id="CP005986">
    <property type="protein sequence ID" value="AIA54041.1"/>
    <property type="molecule type" value="Genomic_DNA"/>
</dbReference>
<dbReference type="InterPro" id="IPR029063">
    <property type="entry name" value="SAM-dependent_MTases_sf"/>
</dbReference>
<dbReference type="InterPro" id="IPR001525">
    <property type="entry name" value="C5_MeTfrase"/>
</dbReference>
<evidence type="ECO:0000256" key="4">
    <source>
        <dbReference type="ARBA" id="ARBA00022691"/>
    </source>
</evidence>